<protein>
    <submittedName>
        <fullName evidence="2">Uncharacterized protein</fullName>
    </submittedName>
</protein>
<reference evidence="2 3" key="1">
    <citation type="journal article" date="2018" name="Plant J.">
        <title>Genome sequences of Chlorella sorokiniana UTEX 1602 and Micractinium conductrix SAG 241.80: implications to maltose excretion by a green alga.</title>
        <authorList>
            <person name="Arriola M.B."/>
            <person name="Velmurugan N."/>
            <person name="Zhang Y."/>
            <person name="Plunkett M.H."/>
            <person name="Hondzo H."/>
            <person name="Barney B.M."/>
        </authorList>
    </citation>
    <scope>NUCLEOTIDE SEQUENCE [LARGE SCALE GENOMIC DNA]</scope>
    <source>
        <strain evidence="3">UTEX 1602</strain>
    </source>
</reference>
<accession>A0A2P6U0Q7</accession>
<dbReference type="OrthoDB" id="513617at2759"/>
<organism evidence="2 3">
    <name type="scientific">Chlorella sorokiniana</name>
    <name type="common">Freshwater green alga</name>
    <dbReference type="NCBI Taxonomy" id="3076"/>
    <lineage>
        <taxon>Eukaryota</taxon>
        <taxon>Viridiplantae</taxon>
        <taxon>Chlorophyta</taxon>
        <taxon>core chlorophytes</taxon>
        <taxon>Trebouxiophyceae</taxon>
        <taxon>Chlorellales</taxon>
        <taxon>Chlorellaceae</taxon>
        <taxon>Chlorella clade</taxon>
        <taxon>Chlorella</taxon>
    </lineage>
</organism>
<proteinExistence type="predicted"/>
<sequence length="335" mass="37465">MLRAVLLLLALQCARAVAAPVQLQASLRQPEDTCRWHDVDEEAGISSWEFQLRIDPERNATLPRAEWEADVERSFEAVERRLPALRLDRSSRRTMIWHEVERSITTDDGQPLDPEAAAAGVAYPFREVGVLRLRLCLAVVAPTGVRHPKHLLRPGEADLTLKLKGVDPGAPPTWDQGLPEQVEGAQLQRKLENDVHCDYQRASWSALYHRALGLAPAVLHRLQDVRHYFPSLPEQLRLDPAFPLPARLNHFQSKTYWNVTLDGVHGTVQLYANSPDRASALAGSASYPWELSLRLSRKGAGERLHSILELIADAADELGRVGWDVAPGGTWVQRS</sequence>
<evidence type="ECO:0000256" key="1">
    <source>
        <dbReference type="SAM" id="SignalP"/>
    </source>
</evidence>
<comment type="caution">
    <text evidence="2">The sequence shown here is derived from an EMBL/GenBank/DDBJ whole genome shotgun (WGS) entry which is preliminary data.</text>
</comment>
<dbReference type="EMBL" id="LHPG02000003">
    <property type="protein sequence ID" value="PRW59880.1"/>
    <property type="molecule type" value="Genomic_DNA"/>
</dbReference>
<keyword evidence="1" id="KW-0732">Signal</keyword>
<dbReference type="AlphaFoldDB" id="A0A2P6U0Q7"/>
<name>A0A2P6U0Q7_CHLSO</name>
<evidence type="ECO:0000313" key="2">
    <source>
        <dbReference type="EMBL" id="PRW59880.1"/>
    </source>
</evidence>
<evidence type="ECO:0000313" key="3">
    <source>
        <dbReference type="Proteomes" id="UP000239899"/>
    </source>
</evidence>
<feature type="chain" id="PRO_5015165625" evidence="1">
    <location>
        <begin position="19"/>
        <end position="335"/>
    </location>
</feature>
<keyword evidence="3" id="KW-1185">Reference proteome</keyword>
<feature type="signal peptide" evidence="1">
    <location>
        <begin position="1"/>
        <end position="18"/>
    </location>
</feature>
<gene>
    <name evidence="2" type="ORF">C2E21_1458</name>
</gene>
<dbReference type="Proteomes" id="UP000239899">
    <property type="component" value="Unassembled WGS sequence"/>
</dbReference>